<reference evidence="2" key="1">
    <citation type="submission" date="2021-06" db="EMBL/GenBank/DDBJ databases">
        <title>Parelaphostrongylus tenuis whole genome reference sequence.</title>
        <authorList>
            <person name="Garwood T.J."/>
            <person name="Larsen P.A."/>
            <person name="Fountain-Jones N.M."/>
            <person name="Garbe J.R."/>
            <person name="Macchietto M.G."/>
            <person name="Kania S.A."/>
            <person name="Gerhold R.W."/>
            <person name="Richards J.E."/>
            <person name="Wolf T.M."/>
        </authorList>
    </citation>
    <scope>NUCLEOTIDE SEQUENCE</scope>
    <source>
        <strain evidence="2">MNPRO001-30</strain>
        <tissue evidence="2">Meninges</tissue>
    </source>
</reference>
<evidence type="ECO:0000313" key="3">
    <source>
        <dbReference type="Proteomes" id="UP001196413"/>
    </source>
</evidence>
<accession>A0AAD5M3N5</accession>
<dbReference type="Proteomes" id="UP001196413">
    <property type="component" value="Unassembled WGS sequence"/>
</dbReference>
<evidence type="ECO:0000313" key="2">
    <source>
        <dbReference type="EMBL" id="KAJ1351570.1"/>
    </source>
</evidence>
<sequence>MAGDRYCLKSTTSKELNGLDSSDDDDSRLWRGSEFVETSEEANVVRRTKCQDEIVEDVECLLVENISRYESAIDGIPGNDSDRLDPSREGIPSVEFDGVPSHKSDIF</sequence>
<proteinExistence type="predicted"/>
<dbReference type="EMBL" id="JAHQIW010001110">
    <property type="protein sequence ID" value="KAJ1351570.1"/>
    <property type="molecule type" value="Genomic_DNA"/>
</dbReference>
<dbReference type="AlphaFoldDB" id="A0AAD5M3N5"/>
<gene>
    <name evidence="2" type="ORF">KIN20_007645</name>
</gene>
<protein>
    <submittedName>
        <fullName evidence="2">Uncharacterized protein</fullName>
    </submittedName>
</protein>
<evidence type="ECO:0000256" key="1">
    <source>
        <dbReference type="SAM" id="MobiDB-lite"/>
    </source>
</evidence>
<feature type="region of interest" description="Disordered" evidence="1">
    <location>
        <begin position="74"/>
        <end position="107"/>
    </location>
</feature>
<organism evidence="2 3">
    <name type="scientific">Parelaphostrongylus tenuis</name>
    <name type="common">Meningeal worm</name>
    <dbReference type="NCBI Taxonomy" id="148309"/>
    <lineage>
        <taxon>Eukaryota</taxon>
        <taxon>Metazoa</taxon>
        <taxon>Ecdysozoa</taxon>
        <taxon>Nematoda</taxon>
        <taxon>Chromadorea</taxon>
        <taxon>Rhabditida</taxon>
        <taxon>Rhabditina</taxon>
        <taxon>Rhabditomorpha</taxon>
        <taxon>Strongyloidea</taxon>
        <taxon>Metastrongylidae</taxon>
        <taxon>Parelaphostrongylus</taxon>
    </lineage>
</organism>
<name>A0AAD5M3N5_PARTN</name>
<comment type="caution">
    <text evidence="2">The sequence shown here is derived from an EMBL/GenBank/DDBJ whole genome shotgun (WGS) entry which is preliminary data.</text>
</comment>
<keyword evidence="3" id="KW-1185">Reference proteome</keyword>